<feature type="region of interest" description="Disordered" evidence="1">
    <location>
        <begin position="58"/>
        <end position="78"/>
    </location>
</feature>
<proteinExistence type="predicted"/>
<evidence type="ECO:0000313" key="2">
    <source>
        <dbReference type="EMBL" id="CAG6460232.1"/>
    </source>
</evidence>
<protein>
    <submittedName>
        <fullName evidence="2">(northern house mosquito) hypothetical protein</fullName>
    </submittedName>
</protein>
<dbReference type="EMBL" id="HBUE01237929">
    <property type="protein sequence ID" value="CAG6547950.1"/>
    <property type="molecule type" value="Transcribed_RNA"/>
</dbReference>
<dbReference type="EMBL" id="HBUE01039935">
    <property type="protein sequence ID" value="CAG6460232.1"/>
    <property type="molecule type" value="Transcribed_RNA"/>
</dbReference>
<organism evidence="2">
    <name type="scientific">Culex pipiens</name>
    <name type="common">House mosquito</name>
    <dbReference type="NCBI Taxonomy" id="7175"/>
    <lineage>
        <taxon>Eukaryota</taxon>
        <taxon>Metazoa</taxon>
        <taxon>Ecdysozoa</taxon>
        <taxon>Arthropoda</taxon>
        <taxon>Hexapoda</taxon>
        <taxon>Insecta</taxon>
        <taxon>Pterygota</taxon>
        <taxon>Neoptera</taxon>
        <taxon>Endopterygota</taxon>
        <taxon>Diptera</taxon>
        <taxon>Nematocera</taxon>
        <taxon>Culicoidea</taxon>
        <taxon>Culicidae</taxon>
        <taxon>Culicinae</taxon>
        <taxon>Culicini</taxon>
        <taxon>Culex</taxon>
        <taxon>Culex</taxon>
    </lineage>
</organism>
<evidence type="ECO:0000256" key="1">
    <source>
        <dbReference type="SAM" id="MobiDB-lite"/>
    </source>
</evidence>
<dbReference type="AlphaFoldDB" id="A0A8D8ANC5"/>
<sequence length="105" mass="12295">MFCRRPICPSWTRRSACKFGREDRWRTATFAPERPREEPEFAREIRAVRWCWRDRNTRNRSASFPGEESRAEAPTTRESLFACPTLSTGSRTNLPARISEILSSE</sequence>
<reference evidence="2" key="1">
    <citation type="submission" date="2021-05" db="EMBL/GenBank/DDBJ databases">
        <authorList>
            <person name="Alioto T."/>
            <person name="Alioto T."/>
            <person name="Gomez Garrido J."/>
        </authorList>
    </citation>
    <scope>NUCLEOTIDE SEQUENCE</scope>
</reference>
<accession>A0A8D8ANC5</accession>
<dbReference type="EMBL" id="HBUE01344882">
    <property type="protein sequence ID" value="CAG6600159.1"/>
    <property type="molecule type" value="Transcribed_RNA"/>
</dbReference>
<name>A0A8D8ANC5_CULPI</name>